<dbReference type="AlphaFoldDB" id="A9A4M4"/>
<dbReference type="PhylomeDB" id="A9A4M4"/>
<dbReference type="HOGENOM" id="CLU_067890_2_0_2"/>
<dbReference type="InParanoid" id="A9A4M4"/>
<dbReference type="PANTHER" id="PTHR34071:SF2">
    <property type="entry name" value="FLAVIN-NUCLEOTIDE-BINDING PROTEIN"/>
    <property type="match status" value="1"/>
</dbReference>
<dbReference type="InterPro" id="IPR024747">
    <property type="entry name" value="Pyridox_Oxase-rel"/>
</dbReference>
<accession>A9A4M4</accession>
<gene>
    <name evidence="1" type="ordered locus">Nmar_1106</name>
</gene>
<dbReference type="Proteomes" id="UP000000792">
    <property type="component" value="Chromosome"/>
</dbReference>
<sequence length="216" mass="24717">MQILIDLKLVGRLEIKSYEKIKEFLSQEHVGRIASIDENGYPQIIPMNFVFANDAIYMHSYTRGEKLDNISRNDKVGFEVDRELEFLPSYFSHPTDASQADTLYISVVIKGKGVFVEDDDEKAFGLNELMKKYQPEGNYIPIQNNDLVLDEVAVIKVIPVSIKGKYKIGQQLRSDSRQILAQKILERKSPTSKQTLKIMGFEETPDGLKMVDEPVW</sequence>
<evidence type="ECO:0000313" key="1">
    <source>
        <dbReference type="EMBL" id="ABX13002.1"/>
    </source>
</evidence>
<name>A9A4M4_NITMS</name>
<evidence type="ECO:0000313" key="2">
    <source>
        <dbReference type="Proteomes" id="UP000000792"/>
    </source>
</evidence>
<organism evidence="1 2">
    <name type="scientific">Nitrosopumilus maritimus (strain SCM1)</name>
    <dbReference type="NCBI Taxonomy" id="436308"/>
    <lineage>
        <taxon>Archaea</taxon>
        <taxon>Nitrososphaerota</taxon>
        <taxon>Nitrososphaeria</taxon>
        <taxon>Nitrosopumilales</taxon>
        <taxon>Nitrosopumilaceae</taxon>
        <taxon>Nitrosopumilus</taxon>
    </lineage>
</organism>
<dbReference type="EMBL" id="CP000866">
    <property type="protein sequence ID" value="ABX13002.1"/>
    <property type="molecule type" value="Genomic_DNA"/>
</dbReference>
<dbReference type="Gene3D" id="2.30.110.10">
    <property type="entry name" value="Electron Transport, Fmn-binding Protein, Chain A"/>
    <property type="match status" value="1"/>
</dbReference>
<dbReference type="PANTHER" id="PTHR34071">
    <property type="entry name" value="5-NITROIMIDAZOLE ANTIBIOTICS RESISTANCE PROTEIN, NIMA-FAMILY-RELATED PROTEIN-RELATED"/>
    <property type="match status" value="1"/>
</dbReference>
<reference evidence="1 2" key="1">
    <citation type="journal article" date="2010" name="Proc. Natl. Acad. Sci. U.S.A.">
        <title>Nitrosopumilus maritimus genome reveals unique mechanisms for nitrification and autotrophy in globally distributed marine crenarchaea.</title>
        <authorList>
            <person name="Walker C.B."/>
            <person name="de la Torre J.R."/>
            <person name="Klotz M.G."/>
            <person name="Urakawa H."/>
            <person name="Pinel N."/>
            <person name="Arp D.J."/>
            <person name="Brochier-Armanet C."/>
            <person name="Chain P.S."/>
            <person name="Chan P.P."/>
            <person name="Gollabgir A."/>
            <person name="Hemp J."/>
            <person name="Hugler M."/>
            <person name="Karr E.A."/>
            <person name="Konneke M."/>
            <person name="Shin M."/>
            <person name="Lawton T.J."/>
            <person name="Lowe T."/>
            <person name="Martens-Habbena W."/>
            <person name="Sayavedra-Soto L.A."/>
            <person name="Lang D."/>
            <person name="Sievert S.M."/>
            <person name="Rosenzweig A.C."/>
            <person name="Manning G."/>
            <person name="Stahl D.A."/>
        </authorList>
    </citation>
    <scope>NUCLEOTIDE SEQUENCE [LARGE SCALE GENOMIC DNA]</scope>
    <source>
        <strain evidence="1 2">SCM1</strain>
    </source>
</reference>
<dbReference type="STRING" id="436308.Nmar_1106"/>
<dbReference type="SUPFAM" id="SSF50475">
    <property type="entry name" value="FMN-binding split barrel"/>
    <property type="match status" value="1"/>
</dbReference>
<protein>
    <submittedName>
        <fullName evidence="1">Pyridoxamine 5'-phosphate oxidase-related FMN-binding</fullName>
    </submittedName>
</protein>
<dbReference type="InterPro" id="IPR012349">
    <property type="entry name" value="Split_barrel_FMN-bd"/>
</dbReference>
<keyword evidence="2" id="KW-1185">Reference proteome</keyword>
<dbReference type="Pfam" id="PF12900">
    <property type="entry name" value="Pyridox_ox_2"/>
    <property type="match status" value="1"/>
</dbReference>
<dbReference type="KEGG" id="nmr:Nmar_1106"/>
<dbReference type="eggNOG" id="arCOG00520">
    <property type="taxonomic scope" value="Archaea"/>
</dbReference>
<dbReference type="EnsemblBacteria" id="ABX13002">
    <property type="protein sequence ID" value="ABX13002"/>
    <property type="gene ID" value="Nmar_1106"/>
</dbReference>
<proteinExistence type="predicted"/>